<dbReference type="PATRIC" id="fig|1227497.3.peg.4167"/>
<dbReference type="PANTHER" id="PTHR33442">
    <property type="entry name" value="TRANS-3-HYDROXY-L-PROLINE DEHYDRATASE"/>
    <property type="match status" value="1"/>
</dbReference>
<evidence type="ECO:0000256" key="1">
    <source>
        <dbReference type="ARBA" id="ARBA00007529"/>
    </source>
</evidence>
<dbReference type="Pfam" id="PF05544">
    <property type="entry name" value="Pro_racemase"/>
    <property type="match status" value="1"/>
</dbReference>
<accession>L9WXH7</accession>
<protein>
    <submittedName>
        <fullName evidence="2">Proline racemase</fullName>
    </submittedName>
</protein>
<dbReference type="AlphaFoldDB" id="L9WXH7"/>
<dbReference type="OrthoDB" id="166758at2157"/>
<dbReference type="SUPFAM" id="SSF54506">
    <property type="entry name" value="Diaminopimelate epimerase-like"/>
    <property type="match status" value="1"/>
</dbReference>
<reference evidence="2 3" key="1">
    <citation type="journal article" date="2014" name="PLoS Genet.">
        <title>Phylogenetically driven sequencing of extremely halophilic archaea reveals strategies for static and dynamic osmo-response.</title>
        <authorList>
            <person name="Becker E.A."/>
            <person name="Seitzer P.M."/>
            <person name="Tritt A."/>
            <person name="Larsen D."/>
            <person name="Krusor M."/>
            <person name="Yao A.I."/>
            <person name="Wu D."/>
            <person name="Madern D."/>
            <person name="Eisen J.A."/>
            <person name="Darling A.E."/>
            <person name="Facciotti M.T."/>
        </authorList>
    </citation>
    <scope>NUCLEOTIDE SEQUENCE [LARGE SCALE GENOMIC DNA]</scope>
    <source>
        <strain evidence="2 3">DSM 10524</strain>
    </source>
</reference>
<evidence type="ECO:0000313" key="3">
    <source>
        <dbReference type="Proteomes" id="UP000011688"/>
    </source>
</evidence>
<dbReference type="FunFam" id="3.10.310.10:FF:000003">
    <property type="entry name" value="Proline racemase"/>
    <property type="match status" value="1"/>
</dbReference>
<dbReference type="PANTHER" id="PTHR33442:SF1">
    <property type="entry name" value="TRANS-3-HYDROXY-L-PROLINE DEHYDRATASE"/>
    <property type="match status" value="1"/>
</dbReference>
<evidence type="ECO:0000313" key="2">
    <source>
        <dbReference type="EMBL" id="ELY54175.1"/>
    </source>
</evidence>
<comment type="similarity">
    <text evidence="1">Belongs to the proline racemase family.</text>
</comment>
<gene>
    <name evidence="2" type="ORF">C491_20327</name>
</gene>
<name>L9WXH7_9EURY</name>
<proteinExistence type="inferred from homology"/>
<dbReference type="Proteomes" id="UP000011688">
    <property type="component" value="Unassembled WGS sequence"/>
</dbReference>
<dbReference type="InterPro" id="IPR008794">
    <property type="entry name" value="Pro_racemase_fam"/>
</dbReference>
<dbReference type="RefSeq" id="WP_005559587.1">
    <property type="nucleotide sequence ID" value="NZ_AOIB01000038.1"/>
</dbReference>
<dbReference type="SFLD" id="SFLDS00028">
    <property type="entry name" value="Proline_Racemase"/>
    <property type="match status" value="1"/>
</dbReference>
<dbReference type="Gene3D" id="3.10.310.10">
    <property type="entry name" value="Diaminopimelate Epimerase, Chain A, domain 1"/>
    <property type="match status" value="2"/>
</dbReference>
<dbReference type="eggNOG" id="arCOG02256">
    <property type="taxonomic scope" value="Archaea"/>
</dbReference>
<keyword evidence="3" id="KW-1185">Reference proteome</keyword>
<dbReference type="GO" id="GO:0047580">
    <property type="term" value="F:4-hydroxyproline epimerase activity"/>
    <property type="evidence" value="ECO:0007669"/>
    <property type="project" value="TreeGrafter"/>
</dbReference>
<sequence>MLDQPRIPSEWDRITTIESHTGGEPLRIIVDGFPELTGETILERRRYMHDEYDTLRSALMWEPRGHADMYGAVLTEPVSDEADVGVLFTTNKGYSSMCGHGIIALGTALFETGMLPPNQPEEIVAFDTPAGLVTATSQIEKDRVTSVSFENVPSFAPLLDQTVTVPELGPVEFDLGYGGAFYAYCDADQIDLDLSPDNDDEIIHTGMAIKRAVSDSFDIKHPVEDDLSFLYGTVFRKESSTEGCDSKNVCVFADGQIDRSPTGTGVSGRLAIQHARGDLEVGDELVVESIIGTVFRGTITGKEPYGGYDAIVPRISGSAYVTGRNEFVIDPEDPLSDGFLIR</sequence>
<organism evidence="2 3">
    <name type="scientific">Natronococcus amylolyticus DSM 10524</name>
    <dbReference type="NCBI Taxonomy" id="1227497"/>
    <lineage>
        <taxon>Archaea</taxon>
        <taxon>Methanobacteriati</taxon>
        <taxon>Methanobacteriota</taxon>
        <taxon>Stenosarchaea group</taxon>
        <taxon>Halobacteria</taxon>
        <taxon>Halobacteriales</taxon>
        <taxon>Natrialbaceae</taxon>
        <taxon>Natronococcus</taxon>
    </lineage>
</organism>
<dbReference type="EMBL" id="AOIB01000038">
    <property type="protein sequence ID" value="ELY54175.1"/>
    <property type="molecule type" value="Genomic_DNA"/>
</dbReference>
<dbReference type="PIRSF" id="PIRSF029792">
    <property type="entry name" value="Pro_racemase"/>
    <property type="match status" value="1"/>
</dbReference>
<comment type="caution">
    <text evidence="2">The sequence shown here is derived from an EMBL/GenBank/DDBJ whole genome shotgun (WGS) entry which is preliminary data.</text>
</comment>
<dbReference type="STRING" id="1227497.C491_20327"/>